<evidence type="ECO:0000313" key="2">
    <source>
        <dbReference type="EMBL" id="SMX50147.1"/>
    </source>
</evidence>
<gene>
    <name evidence="2" type="ORF">MAA8898_04627</name>
</gene>
<proteinExistence type="predicted"/>
<evidence type="ECO:0000313" key="3">
    <source>
        <dbReference type="Proteomes" id="UP000207598"/>
    </source>
</evidence>
<accession>A0A238L581</accession>
<sequence length="138" mass="15092">MARKGRPFPDPETGEGPNRPRGRADRLASLLAPARRASDLPPLDDAALTQVLKVRINEAGNAARRAHWIGGRLVNALTGQDPEYTQLSGRHLHQVFGLLGLDTPATVKPDHQYRVRVDLLRDALARLDARAKDRPGTG</sequence>
<dbReference type="AlphaFoldDB" id="A0A238L581"/>
<dbReference type="EMBL" id="FXYF01000020">
    <property type="protein sequence ID" value="SMX50147.1"/>
    <property type="molecule type" value="Genomic_DNA"/>
</dbReference>
<keyword evidence="3" id="KW-1185">Reference proteome</keyword>
<reference evidence="2 3" key="1">
    <citation type="submission" date="2017-05" db="EMBL/GenBank/DDBJ databases">
        <authorList>
            <person name="Song R."/>
            <person name="Chenine A.L."/>
            <person name="Ruprecht R.M."/>
        </authorList>
    </citation>
    <scope>NUCLEOTIDE SEQUENCE [LARGE SCALE GENOMIC DNA]</scope>
    <source>
        <strain evidence="2 3">CECT 8898</strain>
    </source>
</reference>
<dbReference type="Proteomes" id="UP000207598">
    <property type="component" value="Unassembled WGS sequence"/>
</dbReference>
<name>A0A238L581_9RHOB</name>
<organism evidence="2 3">
    <name type="scientific">Maliponia aquimaris</name>
    <dbReference type="NCBI Taxonomy" id="1673631"/>
    <lineage>
        <taxon>Bacteria</taxon>
        <taxon>Pseudomonadati</taxon>
        <taxon>Pseudomonadota</taxon>
        <taxon>Alphaproteobacteria</taxon>
        <taxon>Rhodobacterales</taxon>
        <taxon>Paracoccaceae</taxon>
        <taxon>Maliponia</taxon>
    </lineage>
</organism>
<feature type="region of interest" description="Disordered" evidence="1">
    <location>
        <begin position="1"/>
        <end position="23"/>
    </location>
</feature>
<evidence type="ECO:0000256" key="1">
    <source>
        <dbReference type="SAM" id="MobiDB-lite"/>
    </source>
</evidence>
<protein>
    <submittedName>
        <fullName evidence="2">Uncharacterized protein</fullName>
    </submittedName>
</protein>